<evidence type="ECO:0000256" key="3">
    <source>
        <dbReference type="ARBA" id="ARBA00022475"/>
    </source>
</evidence>
<dbReference type="CDD" id="cd16015">
    <property type="entry name" value="LTA_synthase"/>
    <property type="match status" value="1"/>
</dbReference>
<feature type="transmembrane region" description="Helical" evidence="7">
    <location>
        <begin position="68"/>
        <end position="87"/>
    </location>
</feature>
<evidence type="ECO:0000256" key="5">
    <source>
        <dbReference type="ARBA" id="ARBA00022989"/>
    </source>
</evidence>
<dbReference type="PANTHER" id="PTHR47371:SF3">
    <property type="entry name" value="PHOSPHOGLYCEROL TRANSFERASE I"/>
    <property type="match status" value="1"/>
</dbReference>
<comment type="subcellular location">
    <subcellularLocation>
        <location evidence="1">Cell membrane</location>
        <topology evidence="1">Multi-pass membrane protein</topology>
    </subcellularLocation>
</comment>
<sequence>MLKTSRWQQQKRHAAEQPLMSQLLKELGLTLISGFLVASVSNFILQVFQNQFSTELAFKFIFEWHTELFLLGTSVLLILYLWLVSLIGSRRIGALVLLVLALGMGIATQQKMAFREEPMYPSDFAMVTNLPFLLKMMDARVLWLSVAGIGILLVGGYSLIKYFRKRNKTTGYQRKPLNKGLRAGLLVLSSMALVYINAFNDPGNRVKAAYNDYAYWIPYSQEMNYYNNGFVGGFLYNLNVSPMEKPVGYSKKRIEQLVEKYEKQAQTINKTRTAVLDDVNIIYVMNESFSDPTALAHVGVSQDPIPKIRTLMEQHTSGNMLSQGYGGGTANIEFEALTGLSMEPFVSNLSTPYTQMPSRLNQVPSVVSYLQQLGHATTAIHPYNTSMYKRKQVYEEMGFDTFIHEGTMTYDDKLENNPYISDYAAYQEILAKLQETDRADFVHLVTMQNHMPYATNYPSTAFKGSHTADDSEAANYYQGLAYSDDALKNFLDQLQDLAEDTIVVFWGDHLPGFYGDEVVAANDELTMHQTPVLIASTKKSENETLDTISPIYFMNHVLKAAGAPVTPYYALLMELEDVLPAFEKGIYLEKGSQTAKQSREELTAPTLEILQDYDLLQYDTTVGENYSKTAHFYSE</sequence>
<evidence type="ECO:0000256" key="1">
    <source>
        <dbReference type="ARBA" id="ARBA00004651"/>
    </source>
</evidence>
<reference evidence="10" key="1">
    <citation type="journal article" date="2019" name="Int. J. Syst. Evol. Microbiol.">
        <title>The Global Catalogue of Microorganisms (GCM) 10K type strain sequencing project: providing services to taxonomists for standard genome sequencing and annotation.</title>
        <authorList>
            <consortium name="The Broad Institute Genomics Platform"/>
            <consortium name="The Broad Institute Genome Sequencing Center for Infectious Disease"/>
            <person name="Wu L."/>
            <person name="Ma J."/>
        </authorList>
    </citation>
    <scope>NUCLEOTIDE SEQUENCE [LARGE SCALE GENOMIC DNA]</scope>
    <source>
        <strain evidence="10">KCTC 42143</strain>
    </source>
</reference>
<protein>
    <submittedName>
        <fullName evidence="9">LTA synthase family protein</fullName>
    </submittedName>
</protein>
<dbReference type="InterPro" id="IPR000917">
    <property type="entry name" value="Sulfatase_N"/>
</dbReference>
<evidence type="ECO:0000259" key="8">
    <source>
        <dbReference type="Pfam" id="PF00884"/>
    </source>
</evidence>
<keyword evidence="3" id="KW-1003">Cell membrane</keyword>
<dbReference type="EMBL" id="JBHUFF010000014">
    <property type="protein sequence ID" value="MFD1799858.1"/>
    <property type="molecule type" value="Genomic_DNA"/>
</dbReference>
<accession>A0ABW4NP31</accession>
<evidence type="ECO:0000256" key="7">
    <source>
        <dbReference type="SAM" id="Phobius"/>
    </source>
</evidence>
<evidence type="ECO:0000256" key="2">
    <source>
        <dbReference type="ARBA" id="ARBA00004936"/>
    </source>
</evidence>
<feature type="transmembrane region" description="Helical" evidence="7">
    <location>
        <begin position="94"/>
        <end position="114"/>
    </location>
</feature>
<evidence type="ECO:0000313" key="9">
    <source>
        <dbReference type="EMBL" id="MFD1799858.1"/>
    </source>
</evidence>
<dbReference type="InterPro" id="IPR050448">
    <property type="entry name" value="OpgB/LTA_synthase_biosynth"/>
</dbReference>
<dbReference type="InterPro" id="IPR017850">
    <property type="entry name" value="Alkaline_phosphatase_core_sf"/>
</dbReference>
<comment type="caution">
    <text evidence="9">The sequence shown here is derived from an EMBL/GenBank/DDBJ whole genome shotgun (WGS) entry which is preliminary data.</text>
</comment>
<proteinExistence type="predicted"/>
<keyword evidence="10" id="KW-1185">Reference proteome</keyword>
<keyword evidence="5 7" id="KW-1133">Transmembrane helix</keyword>
<evidence type="ECO:0000256" key="4">
    <source>
        <dbReference type="ARBA" id="ARBA00022692"/>
    </source>
</evidence>
<dbReference type="RefSeq" id="WP_058919884.1">
    <property type="nucleotide sequence ID" value="NZ_JBHSQC010000015.1"/>
</dbReference>
<name>A0ABW4NP31_9LACT</name>
<gene>
    <name evidence="9" type="ORF">ACFSBK_08355</name>
</gene>
<dbReference type="Gene3D" id="3.40.720.10">
    <property type="entry name" value="Alkaline Phosphatase, subunit A"/>
    <property type="match status" value="1"/>
</dbReference>
<evidence type="ECO:0000313" key="10">
    <source>
        <dbReference type="Proteomes" id="UP001597285"/>
    </source>
</evidence>
<feature type="transmembrane region" description="Helical" evidence="7">
    <location>
        <begin position="27"/>
        <end position="48"/>
    </location>
</feature>
<dbReference type="Proteomes" id="UP001597285">
    <property type="component" value="Unassembled WGS sequence"/>
</dbReference>
<keyword evidence="4 7" id="KW-0812">Transmembrane</keyword>
<comment type="pathway">
    <text evidence="2">Cell wall biogenesis; lipoteichoic acid biosynthesis.</text>
</comment>
<keyword evidence="6 7" id="KW-0472">Membrane</keyword>
<organism evidence="9 10">
    <name type="scientific">Carnobacterium antarcticum</name>
    <dbReference type="NCBI Taxonomy" id="2126436"/>
    <lineage>
        <taxon>Bacteria</taxon>
        <taxon>Bacillati</taxon>
        <taxon>Bacillota</taxon>
        <taxon>Bacilli</taxon>
        <taxon>Lactobacillales</taxon>
        <taxon>Carnobacteriaceae</taxon>
        <taxon>Carnobacterium</taxon>
    </lineage>
</organism>
<dbReference type="SUPFAM" id="SSF53649">
    <property type="entry name" value="Alkaline phosphatase-like"/>
    <property type="match status" value="1"/>
</dbReference>
<feature type="domain" description="Sulfatase N-terminal" evidence="8">
    <location>
        <begin position="280"/>
        <end position="563"/>
    </location>
</feature>
<feature type="transmembrane region" description="Helical" evidence="7">
    <location>
        <begin position="141"/>
        <end position="160"/>
    </location>
</feature>
<feature type="transmembrane region" description="Helical" evidence="7">
    <location>
        <begin position="181"/>
        <end position="199"/>
    </location>
</feature>
<dbReference type="PANTHER" id="PTHR47371">
    <property type="entry name" value="LIPOTEICHOIC ACID SYNTHASE"/>
    <property type="match status" value="1"/>
</dbReference>
<dbReference type="Pfam" id="PF00884">
    <property type="entry name" value="Sulfatase"/>
    <property type="match status" value="1"/>
</dbReference>
<evidence type="ECO:0000256" key="6">
    <source>
        <dbReference type="ARBA" id="ARBA00023136"/>
    </source>
</evidence>